<dbReference type="PANTHER" id="PTHR15414:SF5">
    <property type="entry name" value="PROTEIN OS-9"/>
    <property type="match status" value="1"/>
</dbReference>
<evidence type="ECO:0000313" key="7">
    <source>
        <dbReference type="EMBL" id="CCD71517.1"/>
    </source>
</evidence>
<dbReference type="UCSC" id="F48E8.4">
    <property type="organism name" value="c. elegans"/>
</dbReference>
<dbReference type="EMBL" id="BX284603">
    <property type="protein sequence ID" value="CCD71517.1"/>
    <property type="molecule type" value="Genomic_DNA"/>
</dbReference>
<dbReference type="InterPro" id="IPR009011">
    <property type="entry name" value="Man6P_isomerase_rcpt-bd_dom_sf"/>
</dbReference>
<keyword evidence="4" id="KW-1015">Disulfide bond</keyword>
<dbReference type="AGR" id="WB:WBGene00018611"/>
<dbReference type="InterPro" id="IPR044865">
    <property type="entry name" value="MRH_dom"/>
</dbReference>
<dbReference type="Reactome" id="R-CEL-382556">
    <property type="pathway name" value="ABC-family proteins mediated transport"/>
</dbReference>
<sequence length="905" mass="105035">MIIYFLQLFLLPSTTATAGVFDLAEYRRVSYDANIGENFLWFAPELDIRKVTASNIDDLEKRIVNRIPDDSTEQNLMFVTSKGGQKFACSLPDVEDVKKDKPKSSKNPKIYGDALAASFYVDKCVKLRGNHWWSYILCRGQTIEQVHGEPGQEGYVKNILGLFDGSLKMPSYQESTDDRLLFVEETYTSGTFCDLEEYREPRMTSVRYECDAQLSTNEVYISSVVEVKPCQYLMIVKVGTLCRYPEFLPASQSNTKKIGCQPFLRKEDVRQLLERQLEEKQKAEESQRVLTVKKRKFQRAAERFNAMTKSQRNLHIPDVVKRINAEMDYHAAHFNLLVAGLELEGKPITQKKRDYMWKLFSTADISDYIFYSDYDTVNDENRGHLWYYFHDPSWPRNQFPKDIMATAVQNGYLSEVQKNLKGTQYRFGDNDELVEGLTHFLKTGEIDLQSNLVIPAMDIYDEMVFIGVRDQPYKWLYDLYEFYHEERDLVAGSGLRAQDVIEGMLHKILKPKYKSWFPMGNLARNSLVILLDEVWEDIIELSTNGLESELLDSSSPNYKAIYDMVDIGNASPEQLKTKNGKNLKFTVSVSAQRDLYEIEAEFQQLLTPIYKLLSIQWFQCRRPNYFHVHPPSEEHLEPSDTTEDFIFHMNLARDMSRFARLMTEVFVVKIQDFTKWRNDKPIAERFVEDFIVWPMPPHATTDANENAFINLHKDLGPQLILEVKERIWNSKVEKYRTEYWTKDYKMRRQAQSMQGLMKDLLSMKDDKDAFVSVGSATSTTTKQASFDERLLKMMSESDLDSSELLESLKNAAGVEEKVEFFDMEDMNQVLDMLDKAGLSKKAEVQIKMFDGDGNEIKSDELDSVTRNLLDVVDATKRFKDVEKAYSTKIFDDSSENLDDDEENRD</sequence>
<keyword evidence="10" id="KW-1267">Proteomics identification</keyword>
<dbReference type="STRING" id="6239.F48E8.4.1"/>
<feature type="chain" id="PRO_5004167122" evidence="5">
    <location>
        <begin position="19"/>
        <end position="905"/>
    </location>
</feature>
<proteinExistence type="evidence at protein level"/>
<name>Q09396_CAEEL</name>
<keyword evidence="3" id="KW-0256">Endoplasmic reticulum</keyword>
<dbReference type="PaxDb" id="6239-F48E8.4"/>
<evidence type="ECO:0000256" key="1">
    <source>
        <dbReference type="ARBA" id="ARBA00004240"/>
    </source>
</evidence>
<accession>Q09396</accession>
<dbReference type="GO" id="GO:0005788">
    <property type="term" value="C:endoplasmic reticulum lumen"/>
    <property type="evidence" value="ECO:0000318"/>
    <property type="project" value="GO_Central"/>
</dbReference>
<dbReference type="InterPro" id="IPR045149">
    <property type="entry name" value="OS-9-like"/>
</dbReference>
<evidence type="ECO:0000313" key="9">
    <source>
        <dbReference type="WormBase" id="F48E8.4"/>
    </source>
</evidence>
<dbReference type="OMA" id="PCQYLMI"/>
<dbReference type="InParanoid" id="Q09396"/>
<evidence type="ECO:0000256" key="3">
    <source>
        <dbReference type="ARBA" id="ARBA00022824"/>
    </source>
</evidence>
<dbReference type="Proteomes" id="UP000001940">
    <property type="component" value="Chromosome III"/>
</dbReference>
<dbReference type="PeptideAtlas" id="Q09396"/>
<dbReference type="WormBase" id="F48E8.4">
    <property type="protein sequence ID" value="CE44001"/>
    <property type="gene ID" value="WBGene00018611"/>
</dbReference>
<dbReference type="FunCoup" id="Q09396">
    <property type="interactions" value="803"/>
</dbReference>
<evidence type="ECO:0000313" key="8">
    <source>
        <dbReference type="Proteomes" id="UP000001940"/>
    </source>
</evidence>
<evidence type="ECO:0007829" key="10">
    <source>
        <dbReference type="PeptideAtlas" id="Q09396"/>
    </source>
</evidence>
<dbReference type="GO" id="GO:0030968">
    <property type="term" value="P:endoplasmic reticulum unfolded protein response"/>
    <property type="evidence" value="ECO:0007669"/>
    <property type="project" value="InterPro"/>
</dbReference>
<dbReference type="eggNOG" id="KOG3394">
    <property type="taxonomic scope" value="Eukaryota"/>
</dbReference>
<keyword evidence="8" id="KW-1185">Reference proteome</keyword>
<dbReference type="PRO" id="PR:Q09396"/>
<reference evidence="7 8" key="1">
    <citation type="journal article" date="1998" name="Science">
        <title>Genome sequence of the nematode C. elegans: a platform for investigating biology.</title>
        <authorList>
            <consortium name="The C. elegans sequencing consortium"/>
            <person name="Sulson J.E."/>
            <person name="Waterston R."/>
        </authorList>
    </citation>
    <scope>NUCLEOTIDE SEQUENCE [LARGE SCALE GENOMIC DNA]</scope>
    <source>
        <strain evidence="7 8">Bristol N2</strain>
    </source>
</reference>
<dbReference type="AlphaFoldDB" id="Q09396"/>
<evidence type="ECO:0000259" key="6">
    <source>
        <dbReference type="PROSITE" id="PS51914"/>
    </source>
</evidence>
<feature type="signal peptide" evidence="5">
    <location>
        <begin position="1"/>
        <end position="18"/>
    </location>
</feature>
<feature type="domain" description="MRH" evidence="6">
    <location>
        <begin position="115"/>
        <end position="244"/>
    </location>
</feature>
<protein>
    <submittedName>
        <fullName evidence="7">MRH domain-containing protein</fullName>
    </submittedName>
</protein>
<comment type="subcellular location">
    <subcellularLocation>
        <location evidence="1">Endoplasmic reticulum</location>
    </subcellularLocation>
</comment>
<dbReference type="OrthoDB" id="448954at2759"/>
<dbReference type="Gene3D" id="2.70.130.10">
    <property type="entry name" value="Mannose-6-phosphate receptor binding domain"/>
    <property type="match status" value="1"/>
</dbReference>
<dbReference type="InterPro" id="IPR012913">
    <property type="entry name" value="OS9-like_dom"/>
</dbReference>
<keyword evidence="2 5" id="KW-0732">Signal</keyword>
<dbReference type="GO" id="GO:0030970">
    <property type="term" value="P:retrograde protein transport, ER to cytosol"/>
    <property type="evidence" value="ECO:0000318"/>
    <property type="project" value="GO_Central"/>
</dbReference>
<dbReference type="PANTHER" id="PTHR15414">
    <property type="entry name" value="OS-9-RELATED"/>
    <property type="match status" value="1"/>
</dbReference>
<dbReference type="Pfam" id="PF07915">
    <property type="entry name" value="PRKCSH"/>
    <property type="match status" value="1"/>
</dbReference>
<evidence type="ECO:0000256" key="2">
    <source>
        <dbReference type="ARBA" id="ARBA00022729"/>
    </source>
</evidence>
<dbReference type="Bgee" id="WBGene00018611">
    <property type="expression patterns" value="Expressed in adult organism and 3 other cell types or tissues"/>
</dbReference>
<evidence type="ECO:0000256" key="4">
    <source>
        <dbReference type="ARBA" id="ARBA00023157"/>
    </source>
</evidence>
<organism evidence="7 8">
    <name type="scientific">Caenorhabditis elegans</name>
    <dbReference type="NCBI Taxonomy" id="6239"/>
    <lineage>
        <taxon>Eukaryota</taxon>
        <taxon>Metazoa</taxon>
        <taxon>Ecdysozoa</taxon>
        <taxon>Nematoda</taxon>
        <taxon>Chromadorea</taxon>
        <taxon>Rhabditida</taxon>
        <taxon>Rhabditina</taxon>
        <taxon>Rhabditomorpha</taxon>
        <taxon>Rhabditoidea</taxon>
        <taxon>Rhabditidae</taxon>
        <taxon>Peloderinae</taxon>
        <taxon>Caenorhabditis</taxon>
    </lineage>
</organism>
<dbReference type="Reactome" id="R-CEL-5358346">
    <property type="pathway name" value="Hedgehog ligand biogenesis"/>
</dbReference>
<dbReference type="HOGENOM" id="CLU_320602_0_0_1"/>
<gene>
    <name evidence="7" type="ORF">CELE_F48E8.4</name>
    <name evidence="7 9" type="ORF">F48E8.4</name>
</gene>
<dbReference type="PROSITE" id="PS51914">
    <property type="entry name" value="MRH"/>
    <property type="match status" value="1"/>
</dbReference>
<evidence type="ECO:0000256" key="5">
    <source>
        <dbReference type="SAM" id="SignalP"/>
    </source>
</evidence>